<dbReference type="InterPro" id="IPR016159">
    <property type="entry name" value="Cullin_repeat-like_dom_sf"/>
</dbReference>
<dbReference type="Pfam" id="PF00888">
    <property type="entry name" value="Cullin"/>
    <property type="match status" value="1"/>
</dbReference>
<keyword evidence="2" id="KW-0833">Ubl conjugation pathway</keyword>
<comment type="similarity">
    <text evidence="1">Belongs to the cullin family.</text>
</comment>
<comment type="caution">
    <text evidence="4">The sequence shown here is derived from an EMBL/GenBank/DDBJ whole genome shotgun (WGS) entry which is preliminary data.</text>
</comment>
<organism evidence="4 5">
    <name type="scientific">Pristionchus mayeri</name>
    <dbReference type="NCBI Taxonomy" id="1317129"/>
    <lineage>
        <taxon>Eukaryota</taxon>
        <taxon>Metazoa</taxon>
        <taxon>Ecdysozoa</taxon>
        <taxon>Nematoda</taxon>
        <taxon>Chromadorea</taxon>
        <taxon>Rhabditida</taxon>
        <taxon>Rhabditina</taxon>
        <taxon>Diplogasteromorpha</taxon>
        <taxon>Diplogasteroidea</taxon>
        <taxon>Neodiplogasteridae</taxon>
        <taxon>Pristionchus</taxon>
    </lineage>
</organism>
<gene>
    <name evidence="4" type="ORF">PMAYCL1PPCAC_31517</name>
</gene>
<reference evidence="5" key="1">
    <citation type="submission" date="2022-10" db="EMBL/GenBank/DDBJ databases">
        <title>Genome assembly of Pristionchus species.</title>
        <authorList>
            <person name="Yoshida K."/>
            <person name="Sommer R.J."/>
        </authorList>
    </citation>
    <scope>NUCLEOTIDE SEQUENCE [LARGE SCALE GENOMIC DNA]</scope>
    <source>
        <strain evidence="5">RS5460</strain>
    </source>
</reference>
<dbReference type="GO" id="GO:0006511">
    <property type="term" value="P:ubiquitin-dependent protein catabolic process"/>
    <property type="evidence" value="ECO:0007669"/>
    <property type="project" value="InterPro"/>
</dbReference>
<evidence type="ECO:0000259" key="3">
    <source>
        <dbReference type="Pfam" id="PF00888"/>
    </source>
</evidence>
<dbReference type="GO" id="GO:0031625">
    <property type="term" value="F:ubiquitin protein ligase binding"/>
    <property type="evidence" value="ECO:0007669"/>
    <property type="project" value="InterPro"/>
</dbReference>
<dbReference type="Gene3D" id="1.20.1310.10">
    <property type="entry name" value="Cullin Repeats"/>
    <property type="match status" value="1"/>
</dbReference>
<dbReference type="PANTHER" id="PTHR11932">
    <property type="entry name" value="CULLIN"/>
    <property type="match status" value="1"/>
</dbReference>
<proteinExistence type="inferred from homology"/>
<dbReference type="InterPro" id="IPR045093">
    <property type="entry name" value="Cullin"/>
</dbReference>
<feature type="domain" description="Cullin N-terminal" evidence="3">
    <location>
        <begin position="16"/>
        <end position="140"/>
    </location>
</feature>
<dbReference type="InterPro" id="IPR001373">
    <property type="entry name" value="Cullin_N"/>
</dbReference>
<evidence type="ECO:0000256" key="2">
    <source>
        <dbReference type="ARBA" id="ARBA00022786"/>
    </source>
</evidence>
<name>A0AAN5DF12_9BILA</name>
<evidence type="ECO:0000256" key="1">
    <source>
        <dbReference type="ARBA" id="ARBA00006019"/>
    </source>
</evidence>
<dbReference type="AlphaFoldDB" id="A0AAN5DF12"/>
<dbReference type="SUPFAM" id="SSF74788">
    <property type="entry name" value="Cullin repeat-like"/>
    <property type="match status" value="1"/>
</dbReference>
<evidence type="ECO:0000313" key="5">
    <source>
        <dbReference type="Proteomes" id="UP001328107"/>
    </source>
</evidence>
<keyword evidence="5" id="KW-1185">Reference proteome</keyword>
<dbReference type="Proteomes" id="UP001328107">
    <property type="component" value="Unassembled WGS sequence"/>
</dbReference>
<accession>A0AAN5DF12</accession>
<sequence length="145" mass="17167">RMAQQRRRNSAFDDIWQQLEGGLGHIYRKEPMVPTMYMGLYTHVYNFCTTVSPLTGTPILPARNLIRMTVQKETTDFVGTELYNNLAAFIKDHVEVILKESKRRSGEEQLKYFTVQWDLFRFCSKVVNGIFAYLNRHWIKRELEN</sequence>
<feature type="non-terminal residue" evidence="4">
    <location>
        <position position="1"/>
    </location>
</feature>
<dbReference type="EMBL" id="BTRK01000006">
    <property type="protein sequence ID" value="GMR61322.1"/>
    <property type="molecule type" value="Genomic_DNA"/>
</dbReference>
<protein>
    <recommendedName>
        <fullName evidence="3">Cullin N-terminal domain-containing protein</fullName>
    </recommendedName>
</protein>
<evidence type="ECO:0000313" key="4">
    <source>
        <dbReference type="EMBL" id="GMR61322.1"/>
    </source>
</evidence>
<feature type="non-terminal residue" evidence="4">
    <location>
        <position position="145"/>
    </location>
</feature>